<evidence type="ECO:0008006" key="2">
    <source>
        <dbReference type="Google" id="ProtNLM"/>
    </source>
</evidence>
<sequence>MKTKKIQQKFLTILLSIFILQVYFNIANADEELHTVSGFVTGCTSKHPIHIILYDENSFKDWTAIKESIYEPTPSEECKMPFTLNVPKGSYTIAAFEDENNNKKLDTFFFVPTEPTGFFQKFSGMSAPKFENIKFDVDGDFVGADVELQ</sequence>
<gene>
    <name evidence="1" type="ORF">METZ01_LOCUS462027</name>
</gene>
<dbReference type="AlphaFoldDB" id="A0A383ANJ4"/>
<dbReference type="InterPro" id="IPR018673">
    <property type="entry name" value="DUF2141"/>
</dbReference>
<protein>
    <recommendedName>
        <fullName evidence="2">DUF2141 domain-containing protein</fullName>
    </recommendedName>
</protein>
<dbReference type="EMBL" id="UINC01193514">
    <property type="protein sequence ID" value="SVE09173.1"/>
    <property type="molecule type" value="Genomic_DNA"/>
</dbReference>
<organism evidence="1">
    <name type="scientific">marine metagenome</name>
    <dbReference type="NCBI Taxonomy" id="408172"/>
    <lineage>
        <taxon>unclassified sequences</taxon>
        <taxon>metagenomes</taxon>
        <taxon>ecological metagenomes</taxon>
    </lineage>
</organism>
<accession>A0A383ANJ4</accession>
<dbReference type="Pfam" id="PF09912">
    <property type="entry name" value="DUF2141"/>
    <property type="match status" value="1"/>
</dbReference>
<name>A0A383ANJ4_9ZZZZ</name>
<evidence type="ECO:0000313" key="1">
    <source>
        <dbReference type="EMBL" id="SVE09173.1"/>
    </source>
</evidence>
<proteinExistence type="predicted"/>
<reference evidence="1" key="1">
    <citation type="submission" date="2018-05" db="EMBL/GenBank/DDBJ databases">
        <authorList>
            <person name="Lanie J.A."/>
            <person name="Ng W.-L."/>
            <person name="Kazmierczak K.M."/>
            <person name="Andrzejewski T.M."/>
            <person name="Davidsen T.M."/>
            <person name="Wayne K.J."/>
            <person name="Tettelin H."/>
            <person name="Glass J.I."/>
            <person name="Rusch D."/>
            <person name="Podicherti R."/>
            <person name="Tsui H.-C.T."/>
            <person name="Winkler M.E."/>
        </authorList>
    </citation>
    <scope>NUCLEOTIDE SEQUENCE</scope>
</reference>